<dbReference type="InterPro" id="IPR011008">
    <property type="entry name" value="Dimeric_a/b-barrel"/>
</dbReference>
<evidence type="ECO:0000313" key="3">
    <source>
        <dbReference type="Proteomes" id="UP000198598"/>
    </source>
</evidence>
<dbReference type="STRING" id="662367.SAMN05216167_102358"/>
<dbReference type="Gene3D" id="3.30.70.100">
    <property type="match status" value="1"/>
</dbReference>
<dbReference type="NCBIfam" id="TIGR02118">
    <property type="entry name" value="EthD family reductase"/>
    <property type="match status" value="1"/>
</dbReference>
<dbReference type="Proteomes" id="UP000198598">
    <property type="component" value="Unassembled WGS sequence"/>
</dbReference>
<protein>
    <recommendedName>
        <fullName evidence="1">EthD domain-containing protein</fullName>
    </recommendedName>
</protein>
<evidence type="ECO:0000313" key="2">
    <source>
        <dbReference type="EMBL" id="SFC76860.1"/>
    </source>
</evidence>
<evidence type="ECO:0000259" key="1">
    <source>
        <dbReference type="Pfam" id="PF07110"/>
    </source>
</evidence>
<sequence>MVKFTILLRKRADLSHDEFVTYHKTKHAPLFISLPEVQQHVRRYVQCHSLPIALPGMPPQAYDGITELWFDNEAAMGQVFMSERYLALVRPDEAKFLDMGGCGFLVCSENPVL</sequence>
<dbReference type="Pfam" id="PF07110">
    <property type="entry name" value="EthD"/>
    <property type="match status" value="1"/>
</dbReference>
<dbReference type="AlphaFoldDB" id="A0A1I1M5C5"/>
<feature type="domain" description="EthD" evidence="1">
    <location>
        <begin position="12"/>
        <end position="99"/>
    </location>
</feature>
<accession>A0A1I1M5C5</accession>
<organism evidence="2 3">
    <name type="scientific">Spirosoma endophyticum</name>
    <dbReference type="NCBI Taxonomy" id="662367"/>
    <lineage>
        <taxon>Bacteria</taxon>
        <taxon>Pseudomonadati</taxon>
        <taxon>Bacteroidota</taxon>
        <taxon>Cytophagia</taxon>
        <taxon>Cytophagales</taxon>
        <taxon>Cytophagaceae</taxon>
        <taxon>Spirosoma</taxon>
    </lineage>
</organism>
<name>A0A1I1M5C5_9BACT</name>
<reference evidence="2 3" key="1">
    <citation type="submission" date="2016-10" db="EMBL/GenBank/DDBJ databases">
        <authorList>
            <person name="de Groot N.N."/>
        </authorList>
    </citation>
    <scope>NUCLEOTIDE SEQUENCE [LARGE SCALE GENOMIC DNA]</scope>
    <source>
        <strain evidence="2 3">DSM 26130</strain>
    </source>
</reference>
<keyword evidence="3" id="KW-1185">Reference proteome</keyword>
<dbReference type="InterPro" id="IPR009799">
    <property type="entry name" value="EthD_dom"/>
</dbReference>
<dbReference type="EMBL" id="FOLQ01000002">
    <property type="protein sequence ID" value="SFC76860.1"/>
    <property type="molecule type" value="Genomic_DNA"/>
</dbReference>
<dbReference type="SUPFAM" id="SSF54909">
    <property type="entry name" value="Dimeric alpha+beta barrel"/>
    <property type="match status" value="1"/>
</dbReference>
<gene>
    <name evidence="2" type="ORF">SAMN05216167_102358</name>
</gene>
<dbReference type="RefSeq" id="WP_093824293.1">
    <property type="nucleotide sequence ID" value="NZ_FOLQ01000002.1"/>
</dbReference>
<dbReference type="OrthoDB" id="2613214at2"/>
<dbReference type="GO" id="GO:0016491">
    <property type="term" value="F:oxidoreductase activity"/>
    <property type="evidence" value="ECO:0007669"/>
    <property type="project" value="InterPro"/>
</dbReference>
<proteinExistence type="predicted"/>